<evidence type="ECO:0000313" key="3">
    <source>
        <dbReference type="Proteomes" id="UP001590950"/>
    </source>
</evidence>
<dbReference type="EMBL" id="JBEFKJ010000016">
    <property type="protein sequence ID" value="KAL2041662.1"/>
    <property type="molecule type" value="Genomic_DNA"/>
</dbReference>
<comment type="caution">
    <text evidence="2">The sequence shown here is derived from an EMBL/GenBank/DDBJ whole genome shotgun (WGS) entry which is preliminary data.</text>
</comment>
<evidence type="ECO:0000313" key="2">
    <source>
        <dbReference type="EMBL" id="KAL2041662.1"/>
    </source>
</evidence>
<protein>
    <submittedName>
        <fullName evidence="2">Uncharacterized protein</fullName>
    </submittedName>
</protein>
<proteinExistence type="predicted"/>
<organism evidence="2 3">
    <name type="scientific">Stereocaulon virgatum</name>
    <dbReference type="NCBI Taxonomy" id="373712"/>
    <lineage>
        <taxon>Eukaryota</taxon>
        <taxon>Fungi</taxon>
        <taxon>Dikarya</taxon>
        <taxon>Ascomycota</taxon>
        <taxon>Pezizomycotina</taxon>
        <taxon>Lecanoromycetes</taxon>
        <taxon>OSLEUM clade</taxon>
        <taxon>Lecanoromycetidae</taxon>
        <taxon>Lecanorales</taxon>
        <taxon>Lecanorineae</taxon>
        <taxon>Stereocaulaceae</taxon>
        <taxon>Stereocaulon</taxon>
    </lineage>
</organism>
<dbReference type="Proteomes" id="UP001590950">
    <property type="component" value="Unassembled WGS sequence"/>
</dbReference>
<feature type="signal peptide" evidence="1">
    <location>
        <begin position="1"/>
        <end position="21"/>
    </location>
</feature>
<evidence type="ECO:0000256" key="1">
    <source>
        <dbReference type="SAM" id="SignalP"/>
    </source>
</evidence>
<name>A0ABR4A6Y3_9LECA</name>
<sequence>MFTSTVFALVWLQLIASSAAAAVQSSDSPSLSNNSMASSSDMGNLGVYPVPRTPIQLKIFSTAAQRTISERNMLMCVIEAQDELAATLADAPIQGGKLAFQFGVVKIALKDLGVPSGRFTNDIAAWALRGLAEWMNNSERFRELTVAVYFRQVYVGKAMVMLVDGQATTANARTSTTEVSAVANAAASMTGGVQTS</sequence>
<keyword evidence="1" id="KW-0732">Signal</keyword>
<reference evidence="2 3" key="1">
    <citation type="submission" date="2024-09" db="EMBL/GenBank/DDBJ databases">
        <title>Rethinking Asexuality: The Enigmatic Case of Functional Sexual Genes in Lepraria (Stereocaulaceae).</title>
        <authorList>
            <person name="Doellman M."/>
            <person name="Sun Y."/>
            <person name="Barcenas-Pena A."/>
            <person name="Lumbsch H.T."/>
            <person name="Grewe F."/>
        </authorList>
    </citation>
    <scope>NUCLEOTIDE SEQUENCE [LARGE SCALE GENOMIC DNA]</scope>
    <source>
        <strain evidence="2 3">Mercado 3170</strain>
    </source>
</reference>
<accession>A0ABR4A6Y3</accession>
<gene>
    <name evidence="2" type="ORF">N7G274_005446</name>
</gene>
<feature type="chain" id="PRO_5047444927" evidence="1">
    <location>
        <begin position="22"/>
        <end position="196"/>
    </location>
</feature>
<keyword evidence="3" id="KW-1185">Reference proteome</keyword>